<gene>
    <name evidence="3" type="ORF">EH32_01900</name>
</gene>
<dbReference type="EMBL" id="JMIX01000012">
    <property type="protein sequence ID" value="KEO90599.1"/>
    <property type="molecule type" value="Genomic_DNA"/>
</dbReference>
<comment type="caution">
    <text evidence="3">The sequence shown here is derived from an EMBL/GenBank/DDBJ whole genome shotgun (WGS) entry which is preliminary data.</text>
</comment>
<dbReference type="Pfam" id="PF03703">
    <property type="entry name" value="bPH_2"/>
    <property type="match status" value="1"/>
</dbReference>
<proteinExistence type="predicted"/>
<dbReference type="KEGG" id="elq:Ga0102493_111121"/>
<dbReference type="AlphaFoldDB" id="A0A074MB32"/>
<dbReference type="PANTHER" id="PTHR34473">
    <property type="entry name" value="UPF0699 TRANSMEMBRANE PROTEIN YDBS"/>
    <property type="match status" value="1"/>
</dbReference>
<dbReference type="PANTHER" id="PTHR34473:SF3">
    <property type="entry name" value="TRANSMEMBRANE PROTEIN-RELATED"/>
    <property type="match status" value="1"/>
</dbReference>
<dbReference type="InterPro" id="IPR005182">
    <property type="entry name" value="YdbS-like_PH"/>
</dbReference>
<evidence type="ECO:0000259" key="2">
    <source>
        <dbReference type="Pfam" id="PF03703"/>
    </source>
</evidence>
<feature type="domain" description="YdbS-like PH" evidence="2">
    <location>
        <begin position="97"/>
        <end position="174"/>
    </location>
</feature>
<name>A0A074MB32_9SPHN</name>
<keyword evidence="4" id="KW-1185">Reference proteome</keyword>
<dbReference type="RefSeq" id="WP_081845745.1">
    <property type="nucleotide sequence ID" value="NZ_CP017057.1"/>
</dbReference>
<feature type="transmembrane region" description="Helical" evidence="1">
    <location>
        <begin position="69"/>
        <end position="88"/>
    </location>
</feature>
<sequence length="183" mass="20154">MESTLPQTAPAGDKALPSDLVQPVDEGDELTQLHPGYRTVLRLQTILVFIPILIGALVLETALTGEQEVIPQGLIAGPLLVLAIILVIRLPQRRFAARGYQMSADRLRVVRGILWRSDTVVPFGRVQHIDVDQGPLERAFGIATMTLHTAGTHNASVDLPGLGEEHAREMREEIRVHIKRESL</sequence>
<evidence type="ECO:0000313" key="4">
    <source>
        <dbReference type="Proteomes" id="UP000027866"/>
    </source>
</evidence>
<evidence type="ECO:0000313" key="3">
    <source>
        <dbReference type="EMBL" id="KEO90599.1"/>
    </source>
</evidence>
<dbReference type="OrthoDB" id="1750577at2"/>
<keyword evidence="1" id="KW-0812">Transmembrane</keyword>
<evidence type="ECO:0000256" key="1">
    <source>
        <dbReference type="SAM" id="Phobius"/>
    </source>
</evidence>
<keyword evidence="1" id="KW-0472">Membrane</keyword>
<feature type="transmembrane region" description="Helical" evidence="1">
    <location>
        <begin position="40"/>
        <end position="63"/>
    </location>
</feature>
<organism evidence="3 4">
    <name type="scientific">Erythrobacter litoralis</name>
    <dbReference type="NCBI Taxonomy" id="39960"/>
    <lineage>
        <taxon>Bacteria</taxon>
        <taxon>Pseudomonadati</taxon>
        <taxon>Pseudomonadota</taxon>
        <taxon>Alphaproteobacteria</taxon>
        <taxon>Sphingomonadales</taxon>
        <taxon>Erythrobacteraceae</taxon>
        <taxon>Erythrobacter/Porphyrobacter group</taxon>
        <taxon>Erythrobacter</taxon>
    </lineage>
</organism>
<keyword evidence="1" id="KW-1133">Transmembrane helix</keyword>
<protein>
    <recommendedName>
        <fullName evidence="2">YdbS-like PH domain-containing protein</fullName>
    </recommendedName>
</protein>
<dbReference type="Proteomes" id="UP000027866">
    <property type="component" value="Unassembled WGS sequence"/>
</dbReference>
<accession>A0A074MB32</accession>
<reference evidence="3 4" key="1">
    <citation type="submission" date="2014-04" db="EMBL/GenBank/DDBJ databases">
        <title>A comprehensive comparison of genomes of Erythrobacter spp. Strains.</title>
        <authorList>
            <person name="Zheng Q."/>
        </authorList>
    </citation>
    <scope>NUCLEOTIDE SEQUENCE [LARGE SCALE GENOMIC DNA]</scope>
    <source>
        <strain evidence="3 4">DSM 8509</strain>
    </source>
</reference>
<dbReference type="PATRIC" id="fig|39960.10.peg.187"/>